<feature type="transmembrane region" description="Helical" evidence="5">
    <location>
        <begin position="100"/>
        <end position="117"/>
    </location>
</feature>
<keyword evidence="4 5" id="KW-0472">Membrane</keyword>
<keyword evidence="2 5" id="KW-0812">Transmembrane</keyword>
<dbReference type="RefSeq" id="WP_118272265.1">
    <property type="nucleotide sequence ID" value="NZ_QSJI01000007.1"/>
</dbReference>
<feature type="transmembrane region" description="Helical" evidence="5">
    <location>
        <begin position="274"/>
        <end position="290"/>
    </location>
</feature>
<comment type="subcellular location">
    <subcellularLocation>
        <location evidence="1">Membrane</location>
        <topology evidence="1">Multi-pass membrane protein</topology>
    </subcellularLocation>
</comment>
<feature type="transmembrane region" description="Helical" evidence="5">
    <location>
        <begin position="236"/>
        <end position="254"/>
    </location>
</feature>
<proteinExistence type="predicted"/>
<name>A0A414FUT2_9ACTN</name>
<dbReference type="EMBL" id="QSJI01000007">
    <property type="protein sequence ID" value="RHD54831.1"/>
    <property type="molecule type" value="Genomic_DNA"/>
</dbReference>
<keyword evidence="3 5" id="KW-1133">Transmembrane helix</keyword>
<accession>A0A414FUT2</accession>
<evidence type="ECO:0000313" key="6">
    <source>
        <dbReference type="EMBL" id="RHD54831.1"/>
    </source>
</evidence>
<protein>
    <submittedName>
        <fullName evidence="6">Energy-coupling factor transporter transmembrane protein EcfT</fullName>
    </submittedName>
</protein>
<evidence type="ECO:0000256" key="4">
    <source>
        <dbReference type="ARBA" id="ARBA00023136"/>
    </source>
</evidence>
<dbReference type="AlphaFoldDB" id="A0A414FUT2"/>
<dbReference type="InterPro" id="IPR003339">
    <property type="entry name" value="ABC/ECF_trnsptr_transmembrane"/>
</dbReference>
<gene>
    <name evidence="6" type="ORF">DW787_07225</name>
</gene>
<dbReference type="Proteomes" id="UP000286050">
    <property type="component" value="Unassembled WGS sequence"/>
</dbReference>
<evidence type="ECO:0000313" key="7">
    <source>
        <dbReference type="Proteomes" id="UP000286050"/>
    </source>
</evidence>
<dbReference type="GO" id="GO:0005886">
    <property type="term" value="C:plasma membrane"/>
    <property type="evidence" value="ECO:0007669"/>
    <property type="project" value="UniProtKB-ARBA"/>
</dbReference>
<feature type="transmembrane region" description="Helical" evidence="5">
    <location>
        <begin position="59"/>
        <end position="79"/>
    </location>
</feature>
<reference evidence="6 7" key="1">
    <citation type="submission" date="2018-08" db="EMBL/GenBank/DDBJ databases">
        <title>A genome reference for cultivated species of the human gut microbiota.</title>
        <authorList>
            <person name="Zou Y."/>
            <person name="Xue W."/>
            <person name="Luo G."/>
        </authorList>
    </citation>
    <scope>NUCLEOTIDE SEQUENCE [LARGE SCALE GENOMIC DNA]</scope>
    <source>
        <strain evidence="6 7">AM30-5LB</strain>
    </source>
</reference>
<evidence type="ECO:0000256" key="5">
    <source>
        <dbReference type="SAM" id="Phobius"/>
    </source>
</evidence>
<organism evidence="6 7">
    <name type="scientific">Collinsella intestinalis</name>
    <dbReference type="NCBI Taxonomy" id="147207"/>
    <lineage>
        <taxon>Bacteria</taxon>
        <taxon>Bacillati</taxon>
        <taxon>Actinomycetota</taxon>
        <taxon>Coriobacteriia</taxon>
        <taxon>Coriobacteriales</taxon>
        <taxon>Coriobacteriaceae</taxon>
        <taxon>Collinsella</taxon>
    </lineage>
</organism>
<comment type="caution">
    <text evidence="6">The sequence shown here is derived from an EMBL/GenBank/DDBJ whole genome shotgun (WGS) entry which is preliminary data.</text>
</comment>
<dbReference type="PROSITE" id="PS51257">
    <property type="entry name" value="PROKAR_LIPOPROTEIN"/>
    <property type="match status" value="1"/>
</dbReference>
<sequence>MAQAPRHTAFGAMHPAVPATFLACTLGLTMFAPHPVLVSLSLAGALAYGAVARGVRPTLLALRWQLPLIALLACVNPLFAQRGSTLLFSPFGMPVYAESLLYGVVMAVMFMASVLWFQAARDILPQDKVLSLFGNAAPVISLMISMTMRLIPRFVRQGHVIADVQDVALSCADESGRRRAGERRGLVRRRMRQSSVLMSWAMEDSLETADAMRARGWGAAERRTTYVRYRFTSRDMFCLVLVSAFGALCIAVAWRSASFAFYPQLSPLGPWPSYIPYAAWMFVPAALHVYERSVFA</sequence>
<evidence type="ECO:0000256" key="2">
    <source>
        <dbReference type="ARBA" id="ARBA00022692"/>
    </source>
</evidence>
<dbReference type="CDD" id="cd16914">
    <property type="entry name" value="EcfT"/>
    <property type="match status" value="1"/>
</dbReference>
<evidence type="ECO:0000256" key="3">
    <source>
        <dbReference type="ARBA" id="ARBA00022989"/>
    </source>
</evidence>
<evidence type="ECO:0000256" key="1">
    <source>
        <dbReference type="ARBA" id="ARBA00004141"/>
    </source>
</evidence>